<dbReference type="GO" id="GO:0008270">
    <property type="term" value="F:zinc ion binding"/>
    <property type="evidence" value="ECO:0007669"/>
    <property type="project" value="UniProtKB-KW"/>
</dbReference>
<sequence>MVYMSPKDICNMCLVNKSWLECCKMNPTAQQKLKEFKKSMKIKRSQSNKENIIKVALEKTKHKPKRLTKSELFKQCANTLKKDECLQKCPKCDHPAKVRPVQECGVCMNSTCGYHYCSKCRAKYHGSDLCFQVGTKRLTKEIVNTRTAKKYLRRL</sequence>
<gene>
    <name evidence="7" type="ORF">SPHA_14147</name>
</gene>
<evidence type="ECO:0000256" key="5">
    <source>
        <dbReference type="ARBA" id="ARBA00022833"/>
    </source>
</evidence>
<protein>
    <recommendedName>
        <fullName evidence="6">ZBR-type domain-containing protein</fullName>
    </recommendedName>
</protein>
<evidence type="ECO:0000256" key="1">
    <source>
        <dbReference type="ARBA" id="ARBA00004906"/>
    </source>
</evidence>
<evidence type="ECO:0000313" key="8">
    <source>
        <dbReference type="Proteomes" id="UP000597762"/>
    </source>
</evidence>
<dbReference type="CDD" id="cd20348">
    <property type="entry name" value="BRcat_RBR_EMI"/>
    <property type="match status" value="1"/>
</dbReference>
<dbReference type="UniPathway" id="UPA00143"/>
<accession>A0A812BB53</accession>
<dbReference type="GO" id="GO:0007088">
    <property type="term" value="P:regulation of mitotic nuclear division"/>
    <property type="evidence" value="ECO:0007669"/>
    <property type="project" value="InterPro"/>
</dbReference>
<dbReference type="InterPro" id="IPR044064">
    <property type="entry name" value="ZF_ZBR"/>
</dbReference>
<evidence type="ECO:0000256" key="3">
    <source>
        <dbReference type="ARBA" id="ARBA00022771"/>
    </source>
</evidence>
<dbReference type="InterPro" id="IPR001810">
    <property type="entry name" value="F-box_dom"/>
</dbReference>
<comment type="pathway">
    <text evidence="1">Protein modification; protein ubiquitination.</text>
</comment>
<dbReference type="PROSITE" id="PS51872">
    <property type="entry name" value="ZF_ZBR"/>
    <property type="match status" value="1"/>
</dbReference>
<keyword evidence="2" id="KW-0479">Metal-binding</keyword>
<evidence type="ECO:0000256" key="4">
    <source>
        <dbReference type="ARBA" id="ARBA00022786"/>
    </source>
</evidence>
<feature type="domain" description="ZBR-type" evidence="6">
    <location>
        <begin position="85"/>
        <end position="133"/>
    </location>
</feature>
<dbReference type="InterPro" id="IPR036047">
    <property type="entry name" value="F-box-like_dom_sf"/>
</dbReference>
<dbReference type="GO" id="GO:0045835">
    <property type="term" value="P:negative regulation of meiotic nuclear division"/>
    <property type="evidence" value="ECO:0007669"/>
    <property type="project" value="InterPro"/>
</dbReference>
<dbReference type="AlphaFoldDB" id="A0A812BB53"/>
<dbReference type="SUPFAM" id="SSF81383">
    <property type="entry name" value="F-box domain"/>
    <property type="match status" value="1"/>
</dbReference>
<dbReference type="InterPro" id="IPR047147">
    <property type="entry name" value="FBX5_43"/>
</dbReference>
<dbReference type="Proteomes" id="UP000597762">
    <property type="component" value="Unassembled WGS sequence"/>
</dbReference>
<comment type="caution">
    <text evidence="7">The sequence shown here is derived from an EMBL/GenBank/DDBJ whole genome shotgun (WGS) entry which is preliminary data.</text>
</comment>
<dbReference type="OrthoDB" id="9984940at2759"/>
<name>A0A812BB53_ACAPH</name>
<dbReference type="Pfam" id="PF00646">
    <property type="entry name" value="F-box"/>
    <property type="match status" value="1"/>
</dbReference>
<dbReference type="Gene3D" id="2.20.25.20">
    <property type="match status" value="1"/>
</dbReference>
<dbReference type="GO" id="GO:0005634">
    <property type="term" value="C:nucleus"/>
    <property type="evidence" value="ECO:0007669"/>
    <property type="project" value="TreeGrafter"/>
</dbReference>
<keyword evidence="5" id="KW-0862">Zinc</keyword>
<dbReference type="PANTHER" id="PTHR15493">
    <property type="entry name" value="F-BOX ONLY PROTEIN 5 AND 43"/>
    <property type="match status" value="1"/>
</dbReference>
<keyword evidence="4" id="KW-0833">Ubl conjugation pathway</keyword>
<reference evidence="7" key="1">
    <citation type="submission" date="2021-01" db="EMBL/GenBank/DDBJ databases">
        <authorList>
            <person name="Li R."/>
            <person name="Bekaert M."/>
        </authorList>
    </citation>
    <scope>NUCLEOTIDE SEQUENCE</scope>
    <source>
        <strain evidence="7">Farmed</strain>
    </source>
</reference>
<keyword evidence="3" id="KW-0863">Zinc-finger</keyword>
<dbReference type="PANTHER" id="PTHR15493:SF9">
    <property type="entry name" value="GH14043P"/>
    <property type="match status" value="1"/>
</dbReference>
<dbReference type="GO" id="GO:0016567">
    <property type="term" value="P:protein ubiquitination"/>
    <property type="evidence" value="ECO:0007669"/>
    <property type="project" value="UniProtKB-UniPathway"/>
</dbReference>
<keyword evidence="8" id="KW-1185">Reference proteome</keyword>
<organism evidence="7 8">
    <name type="scientific">Acanthosepion pharaonis</name>
    <name type="common">Pharaoh cuttlefish</name>
    <name type="synonym">Sepia pharaonis</name>
    <dbReference type="NCBI Taxonomy" id="158019"/>
    <lineage>
        <taxon>Eukaryota</taxon>
        <taxon>Metazoa</taxon>
        <taxon>Spiralia</taxon>
        <taxon>Lophotrochozoa</taxon>
        <taxon>Mollusca</taxon>
        <taxon>Cephalopoda</taxon>
        <taxon>Coleoidea</taxon>
        <taxon>Decapodiformes</taxon>
        <taxon>Sepiida</taxon>
        <taxon>Sepiina</taxon>
        <taxon>Sepiidae</taxon>
        <taxon>Acanthosepion</taxon>
    </lineage>
</organism>
<evidence type="ECO:0000259" key="6">
    <source>
        <dbReference type="PROSITE" id="PS51872"/>
    </source>
</evidence>
<evidence type="ECO:0000313" key="7">
    <source>
        <dbReference type="EMBL" id="CAE1176426.1"/>
    </source>
</evidence>
<evidence type="ECO:0000256" key="2">
    <source>
        <dbReference type="ARBA" id="ARBA00022723"/>
    </source>
</evidence>
<dbReference type="EMBL" id="CAHIKZ030000480">
    <property type="protein sequence ID" value="CAE1176426.1"/>
    <property type="molecule type" value="Genomic_DNA"/>
</dbReference>
<proteinExistence type="predicted"/>